<dbReference type="EMBL" id="AP022608">
    <property type="protein sequence ID" value="BBZ19414.1"/>
    <property type="molecule type" value="Genomic_DNA"/>
</dbReference>
<dbReference type="Proteomes" id="UP000466187">
    <property type="component" value="Chromosome"/>
</dbReference>
<evidence type="ECO:0000313" key="2">
    <source>
        <dbReference type="Proteomes" id="UP000466187"/>
    </source>
</evidence>
<dbReference type="Pfam" id="PF12974">
    <property type="entry name" value="Phosphonate-bd"/>
    <property type="match status" value="1"/>
</dbReference>
<evidence type="ECO:0008006" key="3">
    <source>
        <dbReference type="Google" id="ProtNLM"/>
    </source>
</evidence>
<dbReference type="SUPFAM" id="SSF53850">
    <property type="entry name" value="Periplasmic binding protein-like II"/>
    <property type="match status" value="1"/>
</dbReference>
<dbReference type="AlphaFoldDB" id="A0A7I7WPK1"/>
<gene>
    <name evidence="1" type="ORF">MGAD_37490</name>
</gene>
<dbReference type="KEGG" id="mgad:MGAD_37490"/>
<organism evidence="1 2">
    <name type="scientific">Mycolicibacterium gadium</name>
    <name type="common">Mycobacterium gadium</name>
    <dbReference type="NCBI Taxonomy" id="1794"/>
    <lineage>
        <taxon>Bacteria</taxon>
        <taxon>Bacillati</taxon>
        <taxon>Actinomycetota</taxon>
        <taxon>Actinomycetes</taxon>
        <taxon>Mycobacteriales</taxon>
        <taxon>Mycobacteriaceae</taxon>
        <taxon>Mycolicibacterium</taxon>
    </lineage>
</organism>
<dbReference type="Gene3D" id="3.40.190.10">
    <property type="entry name" value="Periplasmic binding protein-like II"/>
    <property type="match status" value="2"/>
</dbReference>
<evidence type="ECO:0000313" key="1">
    <source>
        <dbReference type="EMBL" id="BBZ19414.1"/>
    </source>
</evidence>
<reference evidence="1 2" key="1">
    <citation type="journal article" date="2019" name="Emerg. Microbes Infect.">
        <title>Comprehensive subspecies identification of 175 nontuberculous mycobacteria species based on 7547 genomic profiles.</title>
        <authorList>
            <person name="Matsumoto Y."/>
            <person name="Kinjo T."/>
            <person name="Motooka D."/>
            <person name="Nabeya D."/>
            <person name="Jung N."/>
            <person name="Uechi K."/>
            <person name="Horii T."/>
            <person name="Iida T."/>
            <person name="Fujita J."/>
            <person name="Nakamura S."/>
        </authorList>
    </citation>
    <scope>NUCLEOTIDE SEQUENCE [LARGE SCALE GENOMIC DNA]</scope>
    <source>
        <strain evidence="1 2">JCM 12688</strain>
    </source>
</reference>
<accession>A0A7I7WPK1</accession>
<name>A0A7I7WPK1_MYCGU</name>
<proteinExistence type="predicted"/>
<dbReference type="RefSeq" id="WP_235690100.1">
    <property type="nucleotide sequence ID" value="NZ_AP022608.1"/>
</dbReference>
<protein>
    <recommendedName>
        <fullName evidence="3">Phosphate ABC transporter substrate-binding protein</fullName>
    </recommendedName>
</protein>
<sequence length="246" mass="27093">MTSLTFVLDQNLGLPTSDEPWKSILTAADIVASQTADLAAIDEALDRHQPDIAYVPTADFHRIFRSGDDTYRGLAIATSKFTGDPRQTSLLVVRADDPATGWADLQGADYGYINTACTSSYFSPAILLARQGKSRDDFLHMVAVPAWQGQIDAVVSKQVRATMVLEDVWRARPDNAKDTKIIGQYDNCKPPVVIARKGLDEGTRTMLLDAVVAWVPDWSGVYGGLKPFYYADVHGFFHDLDQLPAR</sequence>